<keyword evidence="2" id="KW-1185">Reference proteome</keyword>
<proteinExistence type="predicted"/>
<dbReference type="AlphaFoldDB" id="A0A183LBD1"/>
<reference evidence="1 2" key="1">
    <citation type="submission" date="2018-11" db="EMBL/GenBank/DDBJ databases">
        <authorList>
            <consortium name="Pathogen Informatics"/>
        </authorList>
    </citation>
    <scope>NUCLEOTIDE SEQUENCE [LARGE SCALE GENOMIC DNA]</scope>
    <source>
        <strain evidence="1 2">Zambia</strain>
    </source>
</reference>
<evidence type="ECO:0000313" key="2">
    <source>
        <dbReference type="Proteomes" id="UP000277204"/>
    </source>
</evidence>
<gene>
    <name evidence="1" type="ORF">SMRZ_LOCUS1106</name>
</gene>
<sequence length="136" mass="15388">MLERSNSISSILLRARKVYIGPPVLLVNNSITITSTTNEEECETIERKKEKMTKGLCEVVTRNRGLCEPVLNLYLRLLTGCLEPNFLKTLKRSNVQNSLNIPPTQMNPTNVDFIHSPPFILNKLIDHNSVGNEIIQ</sequence>
<organism evidence="1 2">
    <name type="scientific">Schistosoma margrebowiei</name>
    <dbReference type="NCBI Taxonomy" id="48269"/>
    <lineage>
        <taxon>Eukaryota</taxon>
        <taxon>Metazoa</taxon>
        <taxon>Spiralia</taxon>
        <taxon>Lophotrochozoa</taxon>
        <taxon>Platyhelminthes</taxon>
        <taxon>Trematoda</taxon>
        <taxon>Digenea</taxon>
        <taxon>Strigeidida</taxon>
        <taxon>Schistosomatoidea</taxon>
        <taxon>Schistosomatidae</taxon>
        <taxon>Schistosoma</taxon>
    </lineage>
</organism>
<protein>
    <submittedName>
        <fullName evidence="1">Uncharacterized protein</fullName>
    </submittedName>
</protein>
<dbReference type="Proteomes" id="UP000277204">
    <property type="component" value="Unassembled WGS sequence"/>
</dbReference>
<dbReference type="STRING" id="48269.A0A183LBD1"/>
<accession>A0A183LBD1</accession>
<name>A0A183LBD1_9TREM</name>
<evidence type="ECO:0000313" key="1">
    <source>
        <dbReference type="EMBL" id="VDO50207.1"/>
    </source>
</evidence>
<dbReference type="EMBL" id="UZAI01000229">
    <property type="protein sequence ID" value="VDO50207.1"/>
    <property type="molecule type" value="Genomic_DNA"/>
</dbReference>